<organism evidence="1 2">
    <name type="scientific">Streptomyces reniochalinae</name>
    <dbReference type="NCBI Taxonomy" id="2250578"/>
    <lineage>
        <taxon>Bacteria</taxon>
        <taxon>Bacillati</taxon>
        <taxon>Actinomycetota</taxon>
        <taxon>Actinomycetes</taxon>
        <taxon>Kitasatosporales</taxon>
        <taxon>Streptomycetaceae</taxon>
        <taxon>Streptomyces</taxon>
    </lineage>
</organism>
<protein>
    <recommendedName>
        <fullName evidence="3">DUF211 domain-containing protein</fullName>
    </recommendedName>
</protein>
<dbReference type="Pfam" id="PF02680">
    <property type="entry name" value="DUF211"/>
    <property type="match status" value="1"/>
</dbReference>
<dbReference type="SUPFAM" id="SSF160363">
    <property type="entry name" value="MTH889-like"/>
    <property type="match status" value="1"/>
</dbReference>
<evidence type="ECO:0000313" key="2">
    <source>
        <dbReference type="Proteomes" id="UP000253507"/>
    </source>
</evidence>
<evidence type="ECO:0000313" key="1">
    <source>
        <dbReference type="EMBL" id="RCG18707.1"/>
    </source>
</evidence>
<sequence length="94" mass="10151">MPIRRLVLDVDMAVSEPSLPELARALENVPGVEAVNVTVTEIDIETIGTVVTIEGEALDPDTVQHAIEHVGAVLHSIDEVVTGSYTLNHTSRKR</sequence>
<proteinExistence type="predicted"/>
<dbReference type="InterPro" id="IPR003831">
    <property type="entry name" value="DUF211"/>
</dbReference>
<gene>
    <name evidence="1" type="ORF">DQ392_12315</name>
</gene>
<comment type="caution">
    <text evidence="1">The sequence shown here is derived from an EMBL/GenBank/DDBJ whole genome shotgun (WGS) entry which is preliminary data.</text>
</comment>
<accession>A0A367EMU3</accession>
<dbReference type="InterPro" id="IPR023129">
    <property type="entry name" value="MTH889-like_dom_sf"/>
</dbReference>
<dbReference type="OrthoDB" id="4730654at2"/>
<dbReference type="PANTHER" id="PTHR42240">
    <property type="entry name" value="DUF211 DOMAIN-CONTAINING PROTEIN"/>
    <property type="match status" value="1"/>
</dbReference>
<keyword evidence="2" id="KW-1185">Reference proteome</keyword>
<evidence type="ECO:0008006" key="3">
    <source>
        <dbReference type="Google" id="ProtNLM"/>
    </source>
</evidence>
<dbReference type="RefSeq" id="WP_114015614.1">
    <property type="nucleotide sequence ID" value="NZ_QOIM01000032.1"/>
</dbReference>
<dbReference type="AlphaFoldDB" id="A0A367EMU3"/>
<name>A0A367EMU3_9ACTN</name>
<dbReference type="Gene3D" id="3.30.70.1340">
    <property type="entry name" value="MTH889-like domain"/>
    <property type="match status" value="1"/>
</dbReference>
<dbReference type="Proteomes" id="UP000253507">
    <property type="component" value="Unassembled WGS sequence"/>
</dbReference>
<dbReference type="EMBL" id="QOIM01000032">
    <property type="protein sequence ID" value="RCG18707.1"/>
    <property type="molecule type" value="Genomic_DNA"/>
</dbReference>
<dbReference type="PANTHER" id="PTHR42240:SF1">
    <property type="entry name" value="DUF211 DOMAIN-CONTAINING PROTEIN"/>
    <property type="match status" value="1"/>
</dbReference>
<reference evidence="1 2" key="1">
    <citation type="submission" date="2018-06" db="EMBL/GenBank/DDBJ databases">
        <title>Streptomyces reniochalinae sp. nov. and Streptomyces diacarnus sp. nov. from marine sponges.</title>
        <authorList>
            <person name="Li L."/>
        </authorList>
    </citation>
    <scope>NUCLEOTIDE SEQUENCE [LARGE SCALE GENOMIC DNA]</scope>
    <source>
        <strain evidence="1 2">LHW50302</strain>
    </source>
</reference>